<dbReference type="InterPro" id="IPR048310">
    <property type="entry name" value="GxGYxYP_N_2nd"/>
</dbReference>
<dbReference type="PANTHER" id="PTHR37321">
    <property type="entry name" value="EXPORTED PROTEIN-RELATED"/>
    <property type="match status" value="1"/>
</dbReference>
<dbReference type="Gene3D" id="3.20.20.490">
    <property type="entry name" value="GxGYxYP glycoside hydrolase, C-terminal domain"/>
    <property type="match status" value="1"/>
</dbReference>
<dbReference type="InterPro" id="IPR038410">
    <property type="entry name" value="GxGYxYP_C_sf"/>
</dbReference>
<dbReference type="InterPro" id="IPR048309">
    <property type="entry name" value="GxGYxYP_N_3rd"/>
</dbReference>
<feature type="signal peptide" evidence="1">
    <location>
        <begin position="1"/>
        <end position="25"/>
    </location>
</feature>
<dbReference type="InterPro" id="IPR032626">
    <property type="entry name" value="GxGYxYP_N_1st"/>
</dbReference>
<dbReference type="InterPro" id="IPR025832">
    <property type="entry name" value="GxGYxYP_C"/>
</dbReference>
<evidence type="ECO:0000259" key="3">
    <source>
        <dbReference type="Pfam" id="PF16216"/>
    </source>
</evidence>
<feature type="domain" description="GxGYxYP putative glycoside hydrolase third N-terminal" evidence="5">
    <location>
        <begin position="203"/>
        <end position="287"/>
    </location>
</feature>
<evidence type="ECO:0000313" key="6">
    <source>
        <dbReference type="EMBL" id="GBG09370.1"/>
    </source>
</evidence>
<feature type="domain" description="GxGYxYP putative glycoside hydrolase first N-terminal" evidence="3">
    <location>
        <begin position="44"/>
        <end position="99"/>
    </location>
</feature>
<dbReference type="EMBL" id="BDQX01000230">
    <property type="protein sequence ID" value="GBG09370.1"/>
    <property type="molecule type" value="Genomic_DNA"/>
</dbReference>
<evidence type="ECO:0000259" key="2">
    <source>
        <dbReference type="Pfam" id="PF14323"/>
    </source>
</evidence>
<evidence type="ECO:0000259" key="5">
    <source>
        <dbReference type="Pfam" id="PF20958"/>
    </source>
</evidence>
<dbReference type="Pfam" id="PF20958">
    <property type="entry name" value="GxGYxYP_N_3rd"/>
    <property type="match status" value="1"/>
</dbReference>
<gene>
    <name evidence="6" type="ORF">PAT3040_04014</name>
</gene>
<sequence>MLKRRVISLALALIMAATTSITLQAESALATGSTFPKMEAADTLYVYDIRNDSAEAKLAALTLQGLINQSSAEVYVLTREKNLDQLWLDESGKSYTPVTLVTGSNPGLRTMYRDYQTLIDKLIVWEGSKDWTFNIALMKGALEAGLPVTDSIRSSLISEFGSQTVEDIRSNWSSRVDAYEWAVDHLMPSLDKRILFSAGLRLPDWVDYPWNIFDYAVASKSFTFYLDPRNPDEYEAMKHIIQEGGYPPGTAVLGYAPNADDLNAYTNPLGVGYVVSDFFSNGSVWSSFENKTYTQPAGAAVEAEPGKVYVSITASDGDNLQYAQQLMDYFQDPAKGDVPVGITIAPVLRELGSPILDYLYAEKGNNIELVAGPSGYQFIYPDHYSSSGYEAWLDNNKEWLTDTGIHTANVWRMPINSVYHKQMVDSLAGSGVTGILRGDDIQPINAYHGIYTISQGNMLMNDGDIYNILSHVSADASQPVFHNLYPILAYYGVDANGEAVFFERLKEEIDRLQQDFPGKYVFLKPQDIVATIDQLNTDIQGVSFAANNSDKETLHIYEDQFSNLDNGHRFADGDTSWVYKFDLADDIDRATLSLDIGGDYEVDISKDGTNWSGAARANGNINRTTVESDLSGWLINNPSKIIYVKFADGSPLDGNGPSLYHLTLSSEISGISLTTPSYLDNQFIVQNTGAIDNDHRYADENRVIVYKFDLTDDVTDATLTMDIAGDYVVDVSSDGINWITAANANGNLSRTTVTSNLSGWLVSNPSKIIYVKFRDGSPLDGHGPSLYHLNVST</sequence>
<protein>
    <submittedName>
        <fullName evidence="6">Uncharacterized protein</fullName>
    </submittedName>
</protein>
<dbReference type="Pfam" id="PF20957">
    <property type="entry name" value="GxGYxYP_N_2nd"/>
    <property type="match status" value="1"/>
</dbReference>
<reference evidence="6 7" key="1">
    <citation type="submission" date="2017-08" db="EMBL/GenBank/DDBJ databases">
        <title>Substantial Increase in Enzyme Production by Combined Drug-Resistance Mutations in Paenibacillus agaridevorans.</title>
        <authorList>
            <person name="Tanaka Y."/>
            <person name="Funane K."/>
            <person name="Hosaka T."/>
            <person name="Shiwa Y."/>
            <person name="Fujita N."/>
            <person name="Miyazaki T."/>
            <person name="Yoshikawa H."/>
            <person name="Murakami K."/>
            <person name="Kasahara K."/>
            <person name="Inaoka T."/>
            <person name="Hiraga Y."/>
            <person name="Ochi K."/>
        </authorList>
    </citation>
    <scope>NUCLEOTIDE SEQUENCE [LARGE SCALE GENOMIC DNA]</scope>
    <source>
        <strain evidence="6 7">T-3040</strain>
    </source>
</reference>
<dbReference type="AlphaFoldDB" id="A0A2R5ERR2"/>
<dbReference type="Proteomes" id="UP000245202">
    <property type="component" value="Unassembled WGS sequence"/>
</dbReference>
<comment type="caution">
    <text evidence="6">The sequence shown here is derived from an EMBL/GenBank/DDBJ whole genome shotgun (WGS) entry which is preliminary data.</text>
</comment>
<dbReference type="RefSeq" id="WP_108994124.1">
    <property type="nucleotide sequence ID" value="NZ_BDQX01000230.1"/>
</dbReference>
<feature type="domain" description="GxGYxYP putative glycoside hydrolase second N-terminal" evidence="4">
    <location>
        <begin position="120"/>
        <end position="189"/>
    </location>
</feature>
<evidence type="ECO:0000256" key="1">
    <source>
        <dbReference type="SAM" id="SignalP"/>
    </source>
</evidence>
<feature type="domain" description="GxGYxYP putative glycoside hydrolase C-terminal" evidence="2">
    <location>
        <begin position="307"/>
        <end position="428"/>
    </location>
</feature>
<keyword evidence="1" id="KW-0732">Signal</keyword>
<proteinExistence type="predicted"/>
<keyword evidence="7" id="KW-1185">Reference proteome</keyword>
<evidence type="ECO:0000259" key="4">
    <source>
        <dbReference type="Pfam" id="PF20957"/>
    </source>
</evidence>
<dbReference type="Pfam" id="PF16216">
    <property type="entry name" value="GxGYxYP_N"/>
    <property type="match status" value="1"/>
</dbReference>
<dbReference type="PANTHER" id="PTHR37321:SF1">
    <property type="entry name" value="EXPORTED PROTEIN"/>
    <property type="match status" value="1"/>
</dbReference>
<organism evidence="6 7">
    <name type="scientific">Paenibacillus agaridevorans</name>
    <dbReference type="NCBI Taxonomy" id="171404"/>
    <lineage>
        <taxon>Bacteria</taxon>
        <taxon>Bacillati</taxon>
        <taxon>Bacillota</taxon>
        <taxon>Bacilli</taxon>
        <taxon>Bacillales</taxon>
        <taxon>Paenibacillaceae</taxon>
        <taxon>Paenibacillus</taxon>
    </lineage>
</organism>
<evidence type="ECO:0000313" key="7">
    <source>
        <dbReference type="Proteomes" id="UP000245202"/>
    </source>
</evidence>
<accession>A0A2R5ERR2</accession>
<feature type="chain" id="PRO_5038643779" evidence="1">
    <location>
        <begin position="26"/>
        <end position="793"/>
    </location>
</feature>
<dbReference type="Pfam" id="PF14323">
    <property type="entry name" value="GxGYxYP_C"/>
    <property type="match status" value="1"/>
</dbReference>
<name>A0A2R5ERR2_9BACL</name>